<dbReference type="EMBL" id="JBFARM010000009">
    <property type="protein sequence ID" value="MEV4289927.1"/>
    <property type="molecule type" value="Genomic_DNA"/>
</dbReference>
<dbReference type="Gene3D" id="1.10.10.1320">
    <property type="entry name" value="Anti-sigma factor, zinc-finger domain"/>
    <property type="match status" value="1"/>
</dbReference>
<reference evidence="14 15" key="1">
    <citation type="submission" date="2024-06" db="EMBL/GenBank/DDBJ databases">
        <title>The Natural Products Discovery Center: Release of the First 8490 Sequenced Strains for Exploring Actinobacteria Biosynthetic Diversity.</title>
        <authorList>
            <person name="Kalkreuter E."/>
            <person name="Kautsar S.A."/>
            <person name="Yang D."/>
            <person name="Bader C.D."/>
            <person name="Teijaro C.N."/>
            <person name="Fluegel L."/>
            <person name="Davis C.M."/>
            <person name="Simpson J.R."/>
            <person name="Lauterbach L."/>
            <person name="Steele A.D."/>
            <person name="Gui C."/>
            <person name="Meng S."/>
            <person name="Li G."/>
            <person name="Viehrig K."/>
            <person name="Ye F."/>
            <person name="Su P."/>
            <person name="Kiefer A.F."/>
            <person name="Nichols A."/>
            <person name="Cepeda A.J."/>
            <person name="Yan W."/>
            <person name="Fan B."/>
            <person name="Jiang Y."/>
            <person name="Adhikari A."/>
            <person name="Zheng C.-J."/>
            <person name="Schuster L."/>
            <person name="Cowan T.M."/>
            <person name="Smanski M.J."/>
            <person name="Chevrette M.G."/>
            <person name="De Carvalho L.P.S."/>
            <person name="Shen B."/>
        </authorList>
    </citation>
    <scope>NUCLEOTIDE SEQUENCE [LARGE SCALE GENOMIC DNA]</scope>
    <source>
        <strain evidence="14 15">NPDC049574</strain>
    </source>
</reference>
<evidence type="ECO:0000256" key="9">
    <source>
        <dbReference type="ARBA" id="ARBA00029829"/>
    </source>
</evidence>
<evidence type="ECO:0000256" key="3">
    <source>
        <dbReference type="ARBA" id="ARBA00022475"/>
    </source>
</evidence>
<evidence type="ECO:0000313" key="15">
    <source>
        <dbReference type="Proteomes" id="UP001552427"/>
    </source>
</evidence>
<keyword evidence="8" id="KW-0804">Transcription</keyword>
<proteinExistence type="predicted"/>
<evidence type="ECO:0000256" key="4">
    <source>
        <dbReference type="ARBA" id="ARBA00022692"/>
    </source>
</evidence>
<keyword evidence="4" id="KW-0812">Transmembrane</keyword>
<evidence type="ECO:0000256" key="7">
    <source>
        <dbReference type="ARBA" id="ARBA00023136"/>
    </source>
</evidence>
<feature type="coiled-coil region" evidence="11">
    <location>
        <begin position="160"/>
        <end position="208"/>
    </location>
</feature>
<dbReference type="Pfam" id="PF10099">
    <property type="entry name" value="RskA_C"/>
    <property type="match status" value="1"/>
</dbReference>
<dbReference type="PANTHER" id="PTHR37461:SF1">
    <property type="entry name" value="ANTI-SIGMA-K FACTOR RSKA"/>
    <property type="match status" value="1"/>
</dbReference>
<dbReference type="InterPro" id="IPR051474">
    <property type="entry name" value="Anti-sigma-K/W_factor"/>
</dbReference>
<keyword evidence="15" id="KW-1185">Reference proteome</keyword>
<evidence type="ECO:0000256" key="10">
    <source>
        <dbReference type="ARBA" id="ARBA00030803"/>
    </source>
</evidence>
<protein>
    <recommendedName>
        <fullName evidence="10">Regulator of SigK</fullName>
    </recommendedName>
    <alternativeName>
        <fullName evidence="9">Sigma-K anti-sigma factor RskA</fullName>
    </alternativeName>
</protein>
<keyword evidence="3" id="KW-1003">Cell membrane</keyword>
<feature type="region of interest" description="Disordered" evidence="12">
    <location>
        <begin position="303"/>
        <end position="322"/>
    </location>
</feature>
<accession>A0ABV3HBM6</accession>
<evidence type="ECO:0000256" key="5">
    <source>
        <dbReference type="ARBA" id="ARBA00022989"/>
    </source>
</evidence>
<evidence type="ECO:0000259" key="13">
    <source>
        <dbReference type="Pfam" id="PF10099"/>
    </source>
</evidence>
<feature type="domain" description="Anti-sigma K factor RskA C-terminal" evidence="13">
    <location>
        <begin position="136"/>
        <end position="314"/>
    </location>
</feature>
<feature type="region of interest" description="Disordered" evidence="12">
    <location>
        <begin position="83"/>
        <end position="125"/>
    </location>
</feature>
<dbReference type="Proteomes" id="UP001552427">
    <property type="component" value="Unassembled WGS sequence"/>
</dbReference>
<comment type="subcellular location">
    <subcellularLocation>
        <location evidence="2">Cell membrane</location>
    </subcellularLocation>
    <subcellularLocation>
        <location evidence="1">Membrane</location>
        <topology evidence="1">Single-pass membrane protein</topology>
    </subcellularLocation>
</comment>
<keyword evidence="7" id="KW-0472">Membrane</keyword>
<keyword evidence="6" id="KW-0805">Transcription regulation</keyword>
<comment type="caution">
    <text evidence="14">The sequence shown here is derived from an EMBL/GenBank/DDBJ whole genome shotgun (WGS) entry which is preliminary data.</text>
</comment>
<gene>
    <name evidence="14" type="ORF">AB0K40_30845</name>
</gene>
<dbReference type="InterPro" id="IPR018764">
    <property type="entry name" value="RskA_C"/>
</dbReference>
<organism evidence="14 15">
    <name type="scientific">Nonomuraea bangladeshensis</name>
    <dbReference type="NCBI Taxonomy" id="404385"/>
    <lineage>
        <taxon>Bacteria</taxon>
        <taxon>Bacillati</taxon>
        <taxon>Actinomycetota</taxon>
        <taxon>Actinomycetes</taxon>
        <taxon>Streptosporangiales</taxon>
        <taxon>Streptosporangiaceae</taxon>
        <taxon>Nonomuraea</taxon>
    </lineage>
</organism>
<dbReference type="InterPro" id="IPR041916">
    <property type="entry name" value="Anti_sigma_zinc_sf"/>
</dbReference>
<dbReference type="PANTHER" id="PTHR37461">
    <property type="entry name" value="ANTI-SIGMA-K FACTOR RSKA"/>
    <property type="match status" value="1"/>
</dbReference>
<name>A0ABV3HBM6_9ACTN</name>
<evidence type="ECO:0000313" key="14">
    <source>
        <dbReference type="EMBL" id="MEV4289927.1"/>
    </source>
</evidence>
<evidence type="ECO:0000256" key="12">
    <source>
        <dbReference type="SAM" id="MobiDB-lite"/>
    </source>
</evidence>
<sequence>MDDDLHALSGAYAVDALPYAEWTLFEEHLRGCAGCGTEVRRLRETAARLAGAVGVNPPPGLRPRLLAAARRPSPRPMLPLLGDAPARGDGLAPPPVARPWAGEERRRKWGQGWGRRREQGPGQGRGWPARMLAGLAAVCAAAAVGLGAVAVDARRDSGGLAAESRRLAEANQRLSDANQRLSDANQRLAGVNRQVAEASQRLAGVNRQVAVLLAASDARTVRRPVASGGTATMVVSRSAGRLLFTSSGLPSLPESRGYELWLMGPGGPRPAGLLGRAEGGVTAPVVVTPLRGDERVALTVEPARGSPRPTTDPILLADLPAA</sequence>
<dbReference type="RefSeq" id="WP_364456518.1">
    <property type="nucleotide sequence ID" value="NZ_JBFARM010000009.1"/>
</dbReference>
<evidence type="ECO:0000256" key="8">
    <source>
        <dbReference type="ARBA" id="ARBA00023163"/>
    </source>
</evidence>
<evidence type="ECO:0000256" key="6">
    <source>
        <dbReference type="ARBA" id="ARBA00023015"/>
    </source>
</evidence>
<evidence type="ECO:0000256" key="1">
    <source>
        <dbReference type="ARBA" id="ARBA00004167"/>
    </source>
</evidence>
<keyword evidence="5" id="KW-1133">Transmembrane helix</keyword>
<keyword evidence="11" id="KW-0175">Coiled coil</keyword>
<evidence type="ECO:0000256" key="2">
    <source>
        <dbReference type="ARBA" id="ARBA00004236"/>
    </source>
</evidence>
<evidence type="ECO:0000256" key="11">
    <source>
        <dbReference type="SAM" id="Coils"/>
    </source>
</evidence>